<proteinExistence type="inferred from homology"/>
<dbReference type="EMBL" id="CP009451">
    <property type="protein sequence ID" value="AIR04884.1"/>
    <property type="molecule type" value="Genomic_DNA"/>
</dbReference>
<dbReference type="GO" id="GO:0019477">
    <property type="term" value="P:L-lysine catabolic process"/>
    <property type="evidence" value="ECO:0007669"/>
    <property type="project" value="UniProtKB-UniRule"/>
</dbReference>
<dbReference type="GO" id="GO:0030170">
    <property type="term" value="F:pyridoxal phosphate binding"/>
    <property type="evidence" value="ECO:0007669"/>
    <property type="project" value="UniProtKB-UniRule"/>
</dbReference>
<dbReference type="EC" id="2.6.1.29" evidence="5"/>
<dbReference type="InterPro" id="IPR015421">
    <property type="entry name" value="PyrdxlP-dep_Trfase_major"/>
</dbReference>
<dbReference type="Gene3D" id="3.40.640.10">
    <property type="entry name" value="Type I PLP-dependent aspartate aminotransferase-like (Major domain)"/>
    <property type="match status" value="1"/>
</dbReference>
<dbReference type="Gene3D" id="3.90.1150.10">
    <property type="entry name" value="Aspartate Aminotransferase, domain 1"/>
    <property type="match status" value="1"/>
</dbReference>
<evidence type="ECO:0000256" key="3">
    <source>
        <dbReference type="ARBA" id="ARBA00022679"/>
    </source>
</evidence>
<dbReference type="PROSITE" id="PS00600">
    <property type="entry name" value="AA_TRANSFER_CLASS_3"/>
    <property type="match status" value="1"/>
</dbReference>
<comment type="subunit">
    <text evidence="5">Homodimer.</text>
</comment>
<feature type="modified residue" description="N6-(pyridoxal phosphate)lysine" evidence="5">
    <location>
        <position position="309"/>
    </location>
</feature>
<keyword evidence="4 5" id="KW-0663">Pyridoxal phosphate</keyword>
<dbReference type="PANTHER" id="PTHR11986">
    <property type="entry name" value="AMINOTRANSFERASE CLASS III"/>
    <property type="match status" value="1"/>
</dbReference>
<dbReference type="GO" id="GO:0009447">
    <property type="term" value="P:putrescine catabolic process"/>
    <property type="evidence" value="ECO:0007669"/>
    <property type="project" value="UniProtKB-UniRule"/>
</dbReference>
<feature type="binding site" description="in other chain" evidence="5">
    <location>
        <position position="283"/>
    </location>
    <ligand>
        <name>pyridoxal 5'-phosphate</name>
        <dbReference type="ChEBI" id="CHEBI:597326"/>
        <note>ligand shared between dimeric partners</note>
    </ligand>
</feature>
<comment type="cofactor">
    <cofactor evidence="1 5">
        <name>pyridoxal 5'-phosphate</name>
        <dbReference type="ChEBI" id="CHEBI:597326"/>
    </cofactor>
</comment>
<dbReference type="Pfam" id="PF00202">
    <property type="entry name" value="Aminotran_3"/>
    <property type="match status" value="1"/>
</dbReference>
<dbReference type="EC" id="2.6.1.82" evidence="5"/>
<dbReference type="GO" id="GO:0042802">
    <property type="term" value="F:identical protein binding"/>
    <property type="evidence" value="ECO:0007669"/>
    <property type="project" value="TreeGrafter"/>
</dbReference>
<comment type="similarity">
    <text evidence="5">Belongs to the class-III pyridoxal-phosphate-dependent aminotransferase family. Putrescine aminotransferase subfamily.</text>
</comment>
<comment type="catalytic activity">
    <reaction evidence="5">
        <text>cadaverine + 2-oxoglutarate = 5-aminopentanal + L-glutamate</text>
        <dbReference type="Rhea" id="RHEA:61624"/>
        <dbReference type="ChEBI" id="CHEBI:16810"/>
        <dbReference type="ChEBI" id="CHEBI:29985"/>
        <dbReference type="ChEBI" id="CHEBI:58384"/>
        <dbReference type="ChEBI" id="CHEBI:144896"/>
    </reaction>
</comment>
<dbReference type="AlphaFoldDB" id="A0A089Q367"/>
<dbReference type="FunFam" id="3.40.640.10:FF:000004">
    <property type="entry name" value="Acetylornithine aminotransferase"/>
    <property type="match status" value="1"/>
</dbReference>
<dbReference type="SUPFAM" id="SSF53383">
    <property type="entry name" value="PLP-dependent transferases"/>
    <property type="match status" value="1"/>
</dbReference>
<feature type="binding site" description="in other chain" evidence="5">
    <location>
        <begin position="159"/>
        <end position="160"/>
    </location>
    <ligand>
        <name>pyridoxal 5'-phosphate</name>
        <dbReference type="ChEBI" id="CHEBI:597326"/>
        <note>ligand shared between dimeric partners</note>
    </ligand>
</feature>
<dbReference type="InterPro" id="IPR005814">
    <property type="entry name" value="Aminotrans_3"/>
</dbReference>
<comment type="pathway">
    <text evidence="5">Amine and polyamine degradation; putrescine degradation; 4-aminobutanal from putrescine (transaminase route): step 1/1.</text>
</comment>
<dbReference type="InterPro" id="IPR049704">
    <property type="entry name" value="Aminotrans_3_PPA_site"/>
</dbReference>
<dbReference type="NCBIfam" id="NF008570">
    <property type="entry name" value="PRK11522.1"/>
    <property type="match status" value="1"/>
</dbReference>
<dbReference type="HAMAP" id="MF_01276">
    <property type="entry name" value="Putres_aminotrans_3"/>
    <property type="match status" value="1"/>
</dbReference>
<evidence type="ECO:0000313" key="7">
    <source>
        <dbReference type="Proteomes" id="UP000029481"/>
    </source>
</evidence>
<sequence>MIRHTQEHILNRLPSSASALACTAHALNIIEKKSLTHEEMKALNREVIDSFQQHVNPGFLEYRKSVTAGGDYGAVEWQASSLNTLVDTQGKEYIDCLGGFGIFNVGHRNPVVVSAVQHQLEKQPLHSQELLDPLRAMLAKTLATLTPGKLKYSFFSNSGTESVEAAIKLAKAYQSPRGKFTFIATSGAFHGKSLGALSATAKSTFRKPFMPLLPGFRHVPFGNIDALRSQFSECRKTGDDVAALILEPIQGEGGVILPPPGYLPAVRQLCDEFGVLLILDEVQTGMGRTGKMFACEHENVQPDILCLAKALGGGVMPIGATVATEEVFSVLFDNPFLHTTTFGGNPLACAAALATIHYLLEENLPAQAAQKGQLLLDGFRALAREFPDLIVEARGQGLLMAIEFRDNDIGYNFASQMFRQQVLVAGTLNNSKTIRVEPPLTLTIEQCEHVLECAKHALYRLRVTQDETAEAQES</sequence>
<keyword evidence="2 5" id="KW-0032">Aminotransferase</keyword>
<dbReference type="PIRSF" id="PIRSF000521">
    <property type="entry name" value="Transaminase_4ab_Lys_Orn"/>
    <property type="match status" value="1"/>
</dbReference>
<comment type="catalytic activity">
    <reaction evidence="5">
        <text>putrescine + 2-oxoglutarate = 1-pyrroline + L-glutamate + H2O</text>
        <dbReference type="Rhea" id="RHEA:12268"/>
        <dbReference type="ChEBI" id="CHEBI:15377"/>
        <dbReference type="ChEBI" id="CHEBI:16810"/>
        <dbReference type="ChEBI" id="CHEBI:29985"/>
        <dbReference type="ChEBI" id="CHEBI:36781"/>
        <dbReference type="ChEBI" id="CHEBI:326268"/>
        <dbReference type="EC" id="2.6.1.82"/>
    </reaction>
</comment>
<dbReference type="UniPathway" id="UPA00188">
    <property type="reaction ID" value="UER00290"/>
</dbReference>
<comment type="pathway">
    <text evidence="5">Amino-acid degradation.</text>
</comment>
<dbReference type="PANTHER" id="PTHR11986:SF112">
    <property type="entry name" value="PUTRESCINE AMINOTRANSFERASE"/>
    <property type="match status" value="1"/>
</dbReference>
<dbReference type="NCBIfam" id="TIGR03372">
    <property type="entry name" value="putres_am_tran"/>
    <property type="match status" value="1"/>
</dbReference>
<reference evidence="6 7" key="1">
    <citation type="submission" date="2014-09" db="EMBL/GenBank/DDBJ databases">
        <title>Cedecea neteri SSMD04 Genome Sequencing.</title>
        <authorList>
            <person name="Tan J.-Y."/>
        </authorList>
    </citation>
    <scope>NUCLEOTIDE SEQUENCE [LARGE SCALE GENOMIC DNA]</scope>
    <source>
        <strain evidence="6 7">SSMD04</strain>
    </source>
</reference>
<evidence type="ECO:0000256" key="5">
    <source>
        <dbReference type="HAMAP-Rule" id="MF_01276"/>
    </source>
</evidence>
<evidence type="ECO:0000256" key="2">
    <source>
        <dbReference type="ARBA" id="ARBA00022576"/>
    </source>
</evidence>
<organism evidence="6 7">
    <name type="scientific">Cedecea neteri</name>
    <dbReference type="NCBI Taxonomy" id="158822"/>
    <lineage>
        <taxon>Bacteria</taxon>
        <taxon>Pseudomonadati</taxon>
        <taxon>Pseudomonadota</taxon>
        <taxon>Gammaproteobacteria</taxon>
        <taxon>Enterobacterales</taxon>
        <taxon>Enterobacteriaceae</taxon>
        <taxon>Cedecea</taxon>
    </lineage>
</organism>
<dbReference type="InterPro" id="IPR017747">
    <property type="entry name" value="Putrescine_aminotransferase"/>
</dbReference>
<dbReference type="InterPro" id="IPR015422">
    <property type="entry name" value="PyrdxlP-dep_Trfase_small"/>
</dbReference>
<evidence type="ECO:0000313" key="6">
    <source>
        <dbReference type="EMBL" id="AIR04884.1"/>
    </source>
</evidence>
<comment type="catalytic activity">
    <reaction evidence="5">
        <text>an alkane-alpha,omega-diamine + 2-oxoglutarate = an omega-aminoaldehyde + L-glutamate</text>
        <dbReference type="Rhea" id="RHEA:18217"/>
        <dbReference type="Rhea" id="RHEA-COMP:9766"/>
        <dbReference type="Rhea" id="RHEA-COMP:12750"/>
        <dbReference type="ChEBI" id="CHEBI:16810"/>
        <dbReference type="ChEBI" id="CHEBI:29985"/>
        <dbReference type="ChEBI" id="CHEBI:70977"/>
        <dbReference type="ChEBI" id="CHEBI:133427"/>
        <dbReference type="EC" id="2.6.1.29"/>
    </reaction>
</comment>
<dbReference type="CDD" id="cd00610">
    <property type="entry name" value="OAT_like"/>
    <property type="match status" value="1"/>
</dbReference>
<name>A0A089Q367_9ENTR</name>
<gene>
    <name evidence="5" type="primary">patA</name>
    <name evidence="6" type="ORF">JT31_09735</name>
</gene>
<evidence type="ECO:0000256" key="4">
    <source>
        <dbReference type="ARBA" id="ARBA00022898"/>
    </source>
</evidence>
<dbReference type="Proteomes" id="UP000029481">
    <property type="component" value="Chromosome"/>
</dbReference>
<dbReference type="InterPro" id="IPR015424">
    <property type="entry name" value="PyrdxlP-dep_Trfase"/>
</dbReference>
<dbReference type="OrthoDB" id="9801052at2"/>
<evidence type="ECO:0000256" key="1">
    <source>
        <dbReference type="ARBA" id="ARBA00001933"/>
    </source>
</evidence>
<keyword evidence="3 5" id="KW-0808">Transferase</keyword>
<comment type="function">
    <text evidence="5">Catalyzes the aminotransferase reaction from putrescine to 2-oxoglutarate, leading to glutamate and 4-aminobutanal, which spontaneously cyclizes to form 1-pyrroline. This is the first step in one of two pathways for putrescine degradation, where putrescine is converted into 4-aminobutanoate (gamma-aminobutyrate or GABA) via 4-aminobutanal. Also functions as a cadaverine transaminase in a a L-lysine degradation pathway to succinate that proceeds via cadaverine, glutarate and L-2-hydroxyglutarate.</text>
</comment>
<protein>
    <recommendedName>
        <fullName evidence="5">Putrescine aminotransferase</fullName>
        <shortName evidence="5">PAT</shortName>
        <shortName evidence="5">PATase</shortName>
        <ecNumber evidence="5">2.6.1.82</ecNumber>
    </recommendedName>
    <alternativeName>
        <fullName evidence="5">Cadaverine transaminase</fullName>
    </alternativeName>
    <alternativeName>
        <fullName evidence="5">Diamine transaminase</fullName>
        <ecNumber evidence="5">2.6.1.29</ecNumber>
    </alternativeName>
    <alternativeName>
        <fullName evidence="5">Putrescine transaminase</fullName>
    </alternativeName>
    <alternativeName>
        <fullName evidence="5">Putrescine--2-oxoglutaric acid transaminase</fullName>
    </alternativeName>
</protein>
<dbReference type="GO" id="GO:0019161">
    <property type="term" value="F:diamine transaminase activity"/>
    <property type="evidence" value="ECO:0007669"/>
    <property type="project" value="UniProtKB-EC"/>
</dbReference>
<accession>A0A089Q367</accession>
<feature type="binding site" evidence="5">
    <location>
        <position position="341"/>
    </location>
    <ligand>
        <name>pyridoxal 5'-phosphate</name>
        <dbReference type="ChEBI" id="CHEBI:597326"/>
        <note>ligand shared between dimeric partners</note>
    </ligand>
</feature>
<dbReference type="InterPro" id="IPR050103">
    <property type="entry name" value="Class-III_PLP-dep_AT"/>
</dbReference>
<keyword evidence="7" id="KW-1185">Reference proteome</keyword>
<dbReference type="KEGG" id="cnt:JT31_09735"/>
<dbReference type="GO" id="GO:0033094">
    <property type="term" value="F:putrescine--2-oxoglutarate transaminase activity"/>
    <property type="evidence" value="ECO:0007669"/>
    <property type="project" value="UniProtKB-UniRule"/>
</dbReference>